<keyword evidence="2" id="KW-1185">Reference proteome</keyword>
<evidence type="ECO:0008006" key="3">
    <source>
        <dbReference type="Google" id="ProtNLM"/>
    </source>
</evidence>
<accession>A0ABX9IQQ5</accession>
<organism evidence="1 2">
    <name type="scientific">Chryseobacterium rhizosphaerae</name>
    <dbReference type="NCBI Taxonomy" id="395937"/>
    <lineage>
        <taxon>Bacteria</taxon>
        <taxon>Pseudomonadati</taxon>
        <taxon>Bacteroidota</taxon>
        <taxon>Flavobacteriia</taxon>
        <taxon>Flavobacteriales</taxon>
        <taxon>Weeksellaceae</taxon>
        <taxon>Chryseobacterium group</taxon>
        <taxon>Chryseobacterium</taxon>
    </lineage>
</organism>
<sequence length="930" mass="103600">MNWSLMAGGRITRTLKGIPDEYKGIPNGTAGNPFGTGVNLHGFLTGVRLNPYTNTQVYDLYNGTGGVTGESWRLGTVDNGYEGEPDVFSFNAMGLSGKFMVGNDGNVLVESNDPNIKVDLTGVVSYGGYEFCKPTNQTIIITDGQGNKYYFGGDFSKYEIAYNLPLPGPSKQNTFKGFPYINSFSLSKVEFTNGQTINFGYVQDNLNSTFCSIMSSTTNVLNNAKVLNFEGYFQDGARVDDWKNCPGGFAGCASAVAGTPGYTENFVLTKRSLLESIKYGDKEIKINYKDAGYPIKHYEGSSSALNFNEFLVDNIQIFSNNILVKNTLFAYDDFGGVNKRPFLKTITEPQSNKVYSFEYYNTSNLPKYVTKGLDHWGYWNGNDNNTNISPFETYNSATGDYTINSTYRDTNIQKYNVGLLSKITYPTKGYSTFEYEPNYYGKRIERNSASSFLPSLMNNAGVVGGARILRQYDYSENGGIINDKTYKYTMALSGGISSGILMNWPRYIYYIEFTSPTSIQKLMMRSSSNVQQNSMDSYNVGYQKVFEVNAGKGYTEYNFTNYEDYPDILNPDTGNLRNYFTSAQIAPENLYKNLRNLYGIDRSILRGKLKSEIIYAEGSANPLKKTEYTFNDNIDFNPNNAKDNNNFVTVHHLSGAWVQGYKKFLNMSAIKKKVVTDFLSNNEIKNAEEYYYESSKHLNLSKENIVTSDNSSLSKKYLYAEDTEVNNTLMISKNMVGIPVSSEIKKDNKIIAKTETIYPVALPTAQTGNIVLPLAVKSYDLQNPAISTTEVQYDTYDSNGNLQQYTTKDGISTVIIWGYNNTQPIAKIEGVTFSQVSSATSAIVNASDLDGAAGSNNDETALLNALKTFRAQFPNSLVTTYTYDPLVGVRSITPPSGIGESYLYDAVGRLEKVVDVNGKVIKEMKYNYKN</sequence>
<comment type="caution">
    <text evidence="1">The sequence shown here is derived from an EMBL/GenBank/DDBJ whole genome shotgun (WGS) entry which is preliminary data.</text>
</comment>
<name>A0ABX9IQQ5_9FLAO</name>
<proteinExistence type="predicted"/>
<dbReference type="EMBL" id="QNUF01000001">
    <property type="protein sequence ID" value="REC78749.1"/>
    <property type="molecule type" value="Genomic_DNA"/>
</dbReference>
<dbReference type="Proteomes" id="UP000256491">
    <property type="component" value="Unassembled WGS sequence"/>
</dbReference>
<protein>
    <recommendedName>
        <fullName evidence="3">RHS repeat protein</fullName>
    </recommendedName>
</protein>
<evidence type="ECO:0000313" key="1">
    <source>
        <dbReference type="EMBL" id="REC78749.1"/>
    </source>
</evidence>
<reference evidence="1 2" key="1">
    <citation type="journal article" date="2010" name="Syst. Appl. Microbiol.">
        <title>Four new species of Chryseobacterium from the rhizosphere of coastal sand dune plants, Chryseobacterium elymi sp. nov., Chryseobacterium hagamense sp. nov., Chryseobacterium lathyri sp. nov. and Chryseobacterium rhizosphaerae sp. nov.</title>
        <authorList>
            <person name="Cho S.H."/>
            <person name="Lee K.S."/>
            <person name="Shin D.S."/>
            <person name="Han J.H."/>
            <person name="Park K.S."/>
            <person name="Lee C.H."/>
            <person name="Park K.H."/>
            <person name="Kim S.B."/>
        </authorList>
    </citation>
    <scope>NUCLEOTIDE SEQUENCE [LARGE SCALE GENOMIC DNA]</scope>
    <source>
        <strain evidence="1 2">KCTC 22548</strain>
    </source>
</reference>
<evidence type="ECO:0000313" key="2">
    <source>
        <dbReference type="Proteomes" id="UP000256491"/>
    </source>
</evidence>
<gene>
    <name evidence="1" type="ORF">DRF57_00260</name>
</gene>